<organism evidence="1">
    <name type="scientific">Timspurckia oligopyrenoides</name>
    <dbReference type="NCBI Taxonomy" id="708627"/>
    <lineage>
        <taxon>Eukaryota</taxon>
        <taxon>Rhodophyta</taxon>
        <taxon>Bangiophyceae</taxon>
        <taxon>Porphyridiales</taxon>
        <taxon>Porphyridiaceae</taxon>
        <taxon>Timspurckia</taxon>
    </lineage>
</organism>
<protein>
    <submittedName>
        <fullName evidence="1">Uncharacterized protein</fullName>
    </submittedName>
</protein>
<name>A0A7S0ZEC0_9RHOD</name>
<sequence length="344" mass="39542">MYETLRHSCIDMDEHQVGSSSNSHSGVVGYSYVRKAKERVLSKLGRRTRLTLNPKVDYYCIQLDSIKNSRKTIIQLSHTLNALIQKTIQTAKSLDHELVSAWKSQVGSVSCESNAQSDEVLVNCKGRDETELCNQVDIGVGECWNKIEEGMHAFEEGIGVIGDEEWNEKIQHVSKIKEKYKAVRTEYSDSVIEFEQLLSKGGNVEKKRKRVDEKRMNYEFVSDLVCEQIHELLSEFKHEVPNVNIKWNEMMMKYTEDVSELLSGTSELRKKMKGMDGMNEVKLFTESLKSTPRMELDEIQQEIDQTNLRLSTQSMLIHADDVDLETIVQLDEDQLIISNQKTPR</sequence>
<reference evidence="1" key="1">
    <citation type="submission" date="2021-01" db="EMBL/GenBank/DDBJ databases">
        <authorList>
            <person name="Corre E."/>
            <person name="Pelletier E."/>
            <person name="Niang G."/>
            <person name="Scheremetjew M."/>
            <person name="Finn R."/>
            <person name="Kale V."/>
            <person name="Holt S."/>
            <person name="Cochrane G."/>
            <person name="Meng A."/>
            <person name="Brown T."/>
            <person name="Cohen L."/>
        </authorList>
    </citation>
    <scope>NUCLEOTIDE SEQUENCE</scope>
    <source>
        <strain evidence="1">CCMP3278</strain>
    </source>
</reference>
<dbReference type="AlphaFoldDB" id="A0A7S0ZEC0"/>
<proteinExistence type="predicted"/>
<dbReference type="EMBL" id="HBFP01004939">
    <property type="protein sequence ID" value="CAD8819126.1"/>
    <property type="molecule type" value="Transcribed_RNA"/>
</dbReference>
<gene>
    <name evidence="1" type="ORF">TOLI1172_LOCUS3515</name>
</gene>
<evidence type="ECO:0000313" key="1">
    <source>
        <dbReference type="EMBL" id="CAD8819126.1"/>
    </source>
</evidence>
<accession>A0A7S0ZEC0</accession>